<sequence length="228" mass="26013">MSWVKQTFSSSIGRKIAMALSALFLIIFLLQHFTINLISVFSDTAFNEISHFMGTNPVVQFALQPVLIFGVVFHFVMGFILEVKNNNARKVKYAMNNGGANSTWFSRNMIWTGLVILGFICVHFYDFWIPEINVKYIQGDMSGMINGEYRYYEELTHKFEDPIKVGIYVLSFVFLAMHLLHGFQSAFQSMGAKHSKYTPTIQKVGKLYAIAIPAGFIFIALYHHLTAH</sequence>
<dbReference type="STRING" id="1563681.BFP71_00605"/>
<reference evidence="2 3" key="1">
    <citation type="submission" date="2016-08" db="EMBL/GenBank/DDBJ databases">
        <title>Draft genome of Fabibacter sp. strain SK-8.</title>
        <authorList>
            <person name="Wong S.-K."/>
            <person name="Hamasaki K."/>
            <person name="Yoshizawa S."/>
        </authorList>
    </citation>
    <scope>NUCLEOTIDE SEQUENCE [LARGE SCALE GENOMIC DNA]</scope>
    <source>
        <strain evidence="2 3">SK-8</strain>
    </source>
</reference>
<evidence type="ECO:0000256" key="1">
    <source>
        <dbReference type="SAM" id="Phobius"/>
    </source>
</evidence>
<dbReference type="Proteomes" id="UP000095552">
    <property type="component" value="Unassembled WGS sequence"/>
</dbReference>
<keyword evidence="3" id="KW-1185">Reference proteome</keyword>
<proteinExistence type="predicted"/>
<evidence type="ECO:0000313" key="3">
    <source>
        <dbReference type="Proteomes" id="UP000095552"/>
    </source>
</evidence>
<dbReference type="InterPro" id="IPR011138">
    <property type="entry name" value="Cytochrome_b-558"/>
</dbReference>
<dbReference type="CDD" id="cd03498">
    <property type="entry name" value="SQR_TypeB_2_TM"/>
    <property type="match status" value="1"/>
</dbReference>
<accession>A0A1E5T4G1</accession>
<organism evidence="2 3">
    <name type="scientific">Roseivirga misakiensis</name>
    <dbReference type="NCBI Taxonomy" id="1563681"/>
    <lineage>
        <taxon>Bacteria</taxon>
        <taxon>Pseudomonadati</taxon>
        <taxon>Bacteroidota</taxon>
        <taxon>Cytophagia</taxon>
        <taxon>Cytophagales</taxon>
        <taxon>Roseivirgaceae</taxon>
        <taxon>Roseivirga</taxon>
    </lineage>
</organism>
<keyword evidence="1" id="KW-0472">Membrane</keyword>
<dbReference type="InterPro" id="IPR034804">
    <property type="entry name" value="SQR/QFR_C/D"/>
</dbReference>
<feature type="transmembrane region" description="Helical" evidence="1">
    <location>
        <begin position="207"/>
        <end position="225"/>
    </location>
</feature>
<dbReference type="GO" id="GO:0016020">
    <property type="term" value="C:membrane"/>
    <property type="evidence" value="ECO:0007669"/>
    <property type="project" value="InterPro"/>
</dbReference>
<dbReference type="AlphaFoldDB" id="A0A1E5T4G1"/>
<evidence type="ECO:0000313" key="2">
    <source>
        <dbReference type="EMBL" id="OEK06211.1"/>
    </source>
</evidence>
<feature type="transmembrane region" description="Helical" evidence="1">
    <location>
        <begin position="104"/>
        <end position="125"/>
    </location>
</feature>
<protein>
    <submittedName>
        <fullName evidence="2">Succinate dehydrogenase</fullName>
    </submittedName>
</protein>
<name>A0A1E5T4G1_9BACT</name>
<dbReference type="RefSeq" id="WP_069833523.1">
    <property type="nucleotide sequence ID" value="NZ_MDGQ01000003.1"/>
</dbReference>
<dbReference type="OrthoDB" id="9802842at2"/>
<keyword evidence="1" id="KW-1133">Transmembrane helix</keyword>
<dbReference type="EMBL" id="MDGQ01000003">
    <property type="protein sequence ID" value="OEK06211.1"/>
    <property type="molecule type" value="Genomic_DNA"/>
</dbReference>
<gene>
    <name evidence="2" type="ORF">BFP71_00605</name>
</gene>
<feature type="transmembrane region" description="Helical" evidence="1">
    <location>
        <begin position="20"/>
        <end position="41"/>
    </location>
</feature>
<comment type="caution">
    <text evidence="2">The sequence shown here is derived from an EMBL/GenBank/DDBJ whole genome shotgun (WGS) entry which is preliminary data.</text>
</comment>
<keyword evidence="1" id="KW-0812">Transmembrane</keyword>
<dbReference type="SUPFAM" id="SSF81343">
    <property type="entry name" value="Fumarate reductase respiratory complex transmembrane subunits"/>
    <property type="match status" value="1"/>
</dbReference>
<feature type="transmembrane region" description="Helical" evidence="1">
    <location>
        <begin position="165"/>
        <end position="187"/>
    </location>
</feature>
<dbReference type="Gene3D" id="1.20.1300.10">
    <property type="entry name" value="Fumarate reductase/succinate dehydrogenase, transmembrane subunit"/>
    <property type="match status" value="1"/>
</dbReference>
<dbReference type="NCBIfam" id="TIGR02046">
    <property type="entry name" value="sdhC_b558_fam"/>
    <property type="match status" value="1"/>
</dbReference>
<feature type="transmembrane region" description="Helical" evidence="1">
    <location>
        <begin position="61"/>
        <end position="83"/>
    </location>
</feature>